<name>A0A450YIV9_9GAMM</name>
<sequence>MGTKTIDSWLSSISLLLHVPKKNFPACETINDIYYERTISKLNHVSSLRGGILLDFLAELPKSVKIWKVKIQKLMALFLFAMVSTSTHADFVATGKVTKFHMSGNNFAIFLSSTRGCPSNWYYVYKNDLGIVAWKMMFDLALSVYENGRTLSIFHTTSDCNEKRFTAIDTVN</sequence>
<organism evidence="1">
    <name type="scientific">Candidatus Kentrum sp. SD</name>
    <dbReference type="NCBI Taxonomy" id="2126332"/>
    <lineage>
        <taxon>Bacteria</taxon>
        <taxon>Pseudomonadati</taxon>
        <taxon>Pseudomonadota</taxon>
        <taxon>Gammaproteobacteria</taxon>
        <taxon>Candidatus Kentrum</taxon>
    </lineage>
</organism>
<evidence type="ECO:0000313" key="1">
    <source>
        <dbReference type="EMBL" id="VFK41474.1"/>
    </source>
</evidence>
<accession>A0A450YIV9</accession>
<protein>
    <submittedName>
        <fullName evidence="1">Uncharacterized protein</fullName>
    </submittedName>
</protein>
<gene>
    <name evidence="1" type="ORF">BECKSD772E_GA0070983_101211</name>
</gene>
<dbReference type="EMBL" id="CAADFU010000012">
    <property type="protein sequence ID" value="VFK41474.1"/>
    <property type="molecule type" value="Genomic_DNA"/>
</dbReference>
<proteinExistence type="predicted"/>
<dbReference type="AlphaFoldDB" id="A0A450YIV9"/>
<reference evidence="1" key="1">
    <citation type="submission" date="2019-02" db="EMBL/GenBank/DDBJ databases">
        <authorList>
            <person name="Gruber-Vodicka R. H."/>
            <person name="Seah K. B. B."/>
        </authorList>
    </citation>
    <scope>NUCLEOTIDE SEQUENCE</scope>
    <source>
        <strain evidence="1">BECK_S1320</strain>
    </source>
</reference>